<evidence type="ECO:0000313" key="3">
    <source>
        <dbReference type="Proteomes" id="UP000051992"/>
    </source>
</evidence>
<dbReference type="GO" id="GO:0016787">
    <property type="term" value="F:hydrolase activity"/>
    <property type="evidence" value="ECO:0007669"/>
    <property type="project" value="UniProtKB-KW"/>
</dbReference>
<feature type="domain" description="Calcineurin-like phosphoesterase" evidence="1">
    <location>
        <begin position="3"/>
        <end position="225"/>
    </location>
</feature>
<dbReference type="SUPFAM" id="SSF56300">
    <property type="entry name" value="Metallo-dependent phosphatases"/>
    <property type="match status" value="1"/>
</dbReference>
<dbReference type="PANTHER" id="PTHR31302:SF22">
    <property type="entry name" value="PHOSPHOESTERASE"/>
    <property type="match status" value="1"/>
</dbReference>
<dbReference type="NCBIfam" id="TIGR03729">
    <property type="entry name" value="acc_ester"/>
    <property type="match status" value="1"/>
</dbReference>
<proteinExistence type="predicted"/>
<dbReference type="InterPro" id="IPR004843">
    <property type="entry name" value="Calcineurin-like_PHP"/>
</dbReference>
<dbReference type="InterPro" id="IPR051158">
    <property type="entry name" value="Metallophosphoesterase_sf"/>
</dbReference>
<dbReference type="InterPro" id="IPR022302">
    <property type="entry name" value="Phosphoesterase_putative"/>
</dbReference>
<keyword evidence="3" id="KW-1185">Reference proteome</keyword>
<accession>A0A0R2H140</accession>
<dbReference type="OrthoDB" id="113290at2"/>
<dbReference type="AlphaFoldDB" id="A0A0R2H140"/>
<sequence length="270" mass="30962">MVKIAASSDNHLDINRVDVDQVIQAQAQVLTELHIDYYLIVGDVSNRFNRTLNYVDKLKAALPATQVYFIAGNHDMSHDISESELETLQHPNYLHNQYVDLVDTDWRVIGLNGWYDYGFAPALSEKEAADFHFGRFYDRSIDQTESDPQRFQRAYEQLKQQLMAGYQAHKQMLVMTHFVPISDDLLPNTTKPRELVNAMLGSPRTGALLEQVPGVRHVVFGHAHVASPMRQHGLVQYDNVSLGVQRRNDWPDATFIPSWEKRLKIFELNA</sequence>
<comment type="caution">
    <text evidence="2">The sequence shown here is derived from an EMBL/GenBank/DDBJ whole genome shotgun (WGS) entry which is preliminary data.</text>
</comment>
<reference evidence="2 3" key="1">
    <citation type="journal article" date="2015" name="Genome Announc.">
        <title>Expanding the biotechnology potential of lactobacilli through comparative genomics of 213 strains and associated genera.</title>
        <authorList>
            <person name="Sun Z."/>
            <person name="Harris H.M."/>
            <person name="McCann A."/>
            <person name="Guo C."/>
            <person name="Argimon S."/>
            <person name="Zhang W."/>
            <person name="Yang X."/>
            <person name="Jeffery I.B."/>
            <person name="Cooney J.C."/>
            <person name="Kagawa T.F."/>
            <person name="Liu W."/>
            <person name="Song Y."/>
            <person name="Salvetti E."/>
            <person name="Wrobel A."/>
            <person name="Rasinkangas P."/>
            <person name="Parkhill J."/>
            <person name="Rea M.C."/>
            <person name="O'Sullivan O."/>
            <person name="Ritari J."/>
            <person name="Douillard F.P."/>
            <person name="Paul Ross R."/>
            <person name="Yang R."/>
            <person name="Briner A.E."/>
            <person name="Felis G.E."/>
            <person name="de Vos W.M."/>
            <person name="Barrangou R."/>
            <person name="Klaenhammer T.R."/>
            <person name="Caufield P.W."/>
            <person name="Cui Y."/>
            <person name="Zhang H."/>
            <person name="O'Toole P.W."/>
        </authorList>
    </citation>
    <scope>NUCLEOTIDE SEQUENCE [LARGE SCALE GENOMIC DNA]</scope>
    <source>
        <strain evidence="2 3">DSM 20410</strain>
    </source>
</reference>
<evidence type="ECO:0000259" key="1">
    <source>
        <dbReference type="Pfam" id="PF00149"/>
    </source>
</evidence>
<dbReference type="RefSeq" id="WP_057744899.1">
    <property type="nucleotide sequence ID" value="NZ_BJLU01000007.1"/>
</dbReference>
<dbReference type="Gene3D" id="3.60.21.10">
    <property type="match status" value="1"/>
</dbReference>
<dbReference type="PANTHER" id="PTHR31302">
    <property type="entry name" value="TRANSMEMBRANE PROTEIN WITH METALLOPHOSPHOESTERASE DOMAIN-RELATED"/>
    <property type="match status" value="1"/>
</dbReference>
<dbReference type="PATRIC" id="fig|1629.5.peg.618"/>
<dbReference type="Pfam" id="PF00149">
    <property type="entry name" value="Metallophos"/>
    <property type="match status" value="1"/>
</dbReference>
<organism evidence="2 3">
    <name type="scientific">Weissella viridescens</name>
    <name type="common">Lactobacillus viridescens</name>
    <dbReference type="NCBI Taxonomy" id="1629"/>
    <lineage>
        <taxon>Bacteria</taxon>
        <taxon>Bacillati</taxon>
        <taxon>Bacillota</taxon>
        <taxon>Bacilli</taxon>
        <taxon>Lactobacillales</taxon>
        <taxon>Lactobacillaceae</taxon>
        <taxon>Weissella</taxon>
    </lineage>
</organism>
<keyword evidence="2" id="KW-0378">Hydrolase</keyword>
<dbReference type="InterPro" id="IPR029052">
    <property type="entry name" value="Metallo-depent_PP-like"/>
</dbReference>
<gene>
    <name evidence="2" type="ORF">IV50_GL000613</name>
</gene>
<protein>
    <submittedName>
        <fullName evidence="2">Phosphohydrolase</fullName>
    </submittedName>
</protein>
<dbReference type="EMBL" id="JQBM01000002">
    <property type="protein sequence ID" value="KRN46344.1"/>
    <property type="molecule type" value="Genomic_DNA"/>
</dbReference>
<name>A0A0R2H140_WEIVI</name>
<evidence type="ECO:0000313" key="2">
    <source>
        <dbReference type="EMBL" id="KRN46344.1"/>
    </source>
</evidence>
<dbReference type="Proteomes" id="UP000051992">
    <property type="component" value="Unassembled WGS sequence"/>
</dbReference>